<reference evidence="4" key="1">
    <citation type="submission" date="2016-10" db="EMBL/GenBank/DDBJ databases">
        <authorList>
            <person name="Varghese N."/>
            <person name="Submissions S."/>
        </authorList>
    </citation>
    <scope>NUCLEOTIDE SEQUENCE [LARGE SCALE GENOMIC DNA]</scope>
    <source>
        <strain evidence="4">CBMB127</strain>
    </source>
</reference>
<sequence length="185" mass="20880">MVYAYLFRMIKARVCRGSRNLKVRLVRVVQEIAFIACLLHVPAHAEIYKWRDAKGIMNYADTPPPAGQQNTQRIKATTVSSEFPLTRSDAYKEGEKPAADKGLAANQRRPENSPAVASDMMVNEMEARIRSQNCAAARSNYRNYAVGGRMQNVNEQGEKEYLTDEQIREGLAQAQRDIDENCPVE</sequence>
<keyword evidence="4" id="KW-1185">Reference proteome</keyword>
<dbReference type="InterPro" id="IPR025392">
    <property type="entry name" value="DUF4124"/>
</dbReference>
<evidence type="ECO:0000313" key="4">
    <source>
        <dbReference type="Proteomes" id="UP000198629"/>
    </source>
</evidence>
<organism evidence="3 4">
    <name type="scientific">Methylophilus rhizosphaerae</name>
    <dbReference type="NCBI Taxonomy" id="492660"/>
    <lineage>
        <taxon>Bacteria</taxon>
        <taxon>Pseudomonadati</taxon>
        <taxon>Pseudomonadota</taxon>
        <taxon>Betaproteobacteria</taxon>
        <taxon>Nitrosomonadales</taxon>
        <taxon>Methylophilaceae</taxon>
        <taxon>Methylophilus</taxon>
    </lineage>
</organism>
<dbReference type="AlphaFoldDB" id="A0A1G9B6T4"/>
<evidence type="ECO:0000256" key="1">
    <source>
        <dbReference type="SAM" id="MobiDB-lite"/>
    </source>
</evidence>
<proteinExistence type="predicted"/>
<accession>A0A1G9B6T4</accession>
<protein>
    <recommendedName>
        <fullName evidence="2">DUF4124 domain-containing protein</fullName>
    </recommendedName>
</protein>
<dbReference type="Pfam" id="PF13511">
    <property type="entry name" value="DUF4124"/>
    <property type="match status" value="1"/>
</dbReference>
<dbReference type="EMBL" id="FNFX01000002">
    <property type="protein sequence ID" value="SDK34595.1"/>
    <property type="molecule type" value="Genomic_DNA"/>
</dbReference>
<gene>
    <name evidence="3" type="ORF">SAMN05192566_0991</name>
</gene>
<feature type="domain" description="DUF4124" evidence="2">
    <location>
        <begin position="36"/>
        <end position="73"/>
    </location>
</feature>
<feature type="compositionally biased region" description="Basic and acidic residues" evidence="1">
    <location>
        <begin position="89"/>
        <end position="99"/>
    </location>
</feature>
<dbReference type="STRING" id="492660.SAMN05192566_0991"/>
<name>A0A1G9B6T4_9PROT</name>
<dbReference type="Proteomes" id="UP000198629">
    <property type="component" value="Unassembled WGS sequence"/>
</dbReference>
<evidence type="ECO:0000313" key="3">
    <source>
        <dbReference type="EMBL" id="SDK34595.1"/>
    </source>
</evidence>
<feature type="region of interest" description="Disordered" evidence="1">
    <location>
        <begin position="88"/>
        <end position="115"/>
    </location>
</feature>
<evidence type="ECO:0000259" key="2">
    <source>
        <dbReference type="Pfam" id="PF13511"/>
    </source>
</evidence>